<accession>A0A089QB00</accession>
<evidence type="ECO:0000313" key="2">
    <source>
        <dbReference type="Proteomes" id="UP000029488"/>
    </source>
</evidence>
<dbReference type="RefSeq" id="WP_044004718.1">
    <property type="nucleotide sequence ID" value="NZ_CP007646.1"/>
</dbReference>
<name>A0A089QB00_9LACO</name>
<dbReference type="Proteomes" id="UP000029488">
    <property type="component" value="Chromosome"/>
</dbReference>
<reference evidence="1 2" key="1">
    <citation type="journal article" date="2014" name="BMC Genomics">
        <title>Unusual genome complexity in Lactobacillus salivarius JCM1046.</title>
        <authorList>
            <person name="Raftis E.J."/>
            <person name="Forde B.M."/>
            <person name="Claesson M.J."/>
            <person name="O'Toole P.W."/>
        </authorList>
    </citation>
    <scope>NUCLEOTIDE SEQUENCE [LARGE SCALE GENOMIC DNA]</scope>
    <source>
        <strain evidence="1 2">JCM1046</strain>
    </source>
</reference>
<dbReference type="KEGG" id="lsj:LSJ_0574"/>
<gene>
    <name evidence="1" type="ORF">LSJ_0574</name>
</gene>
<sequence>MEKNNSNGTVTFYPNNYENSEEDVHSLSTKGRLLSYNNQLKDSLHNGLKFTELLDELIETTDSPNLLRAAMELTLFQLDTAYLVFPQQYSQSDYYLIFLNRLLQLHQNEQVILQSSDRNDELYHEFPGINQNGYFTFRIDNTEEGGAYYTEKNTGEILFYLNFQRRILHFNSRAITNLLVVDYSKTYNYETVKKFEMYLMALGEYFKKDYGFDVDFNIMDPSNSTFYQFGNTGIPQAALDKLFIQAARENFMLVTGLHNEAILKLDNGVEVTIYDKSIEDSSATLNKWGLVVTDDDHKVSWFDLLFQYDFIRTWYLDNLSSLEIRSNPLYF</sequence>
<evidence type="ECO:0000313" key="1">
    <source>
        <dbReference type="EMBL" id="AIR10269.1"/>
    </source>
</evidence>
<dbReference type="EMBL" id="CP007646">
    <property type="protein sequence ID" value="AIR10269.1"/>
    <property type="molecule type" value="Genomic_DNA"/>
</dbReference>
<protein>
    <submittedName>
        <fullName evidence="1">Uncharacterized protein</fullName>
    </submittedName>
</protein>
<proteinExistence type="predicted"/>
<dbReference type="AlphaFoldDB" id="A0A089QB00"/>
<organism evidence="1 2">
    <name type="scientific">Ligilactobacillus salivarius</name>
    <dbReference type="NCBI Taxonomy" id="1624"/>
    <lineage>
        <taxon>Bacteria</taxon>
        <taxon>Bacillati</taxon>
        <taxon>Bacillota</taxon>
        <taxon>Bacilli</taxon>
        <taxon>Lactobacillales</taxon>
        <taxon>Lactobacillaceae</taxon>
        <taxon>Ligilactobacillus</taxon>
    </lineage>
</organism>